<dbReference type="PANTHER" id="PTHR12085:SF3">
    <property type="entry name" value="SERINE_THREONINE-PROTEIN PHOSPHATASE 2A REGULATORY SUBUNIT B'' SUBUNIT GAMMA"/>
    <property type="match status" value="1"/>
</dbReference>
<dbReference type="InterPro" id="IPR039865">
    <property type="entry name" value="PPP2R3C"/>
</dbReference>
<dbReference type="Proteomes" id="UP000193920">
    <property type="component" value="Unassembled WGS sequence"/>
</dbReference>
<dbReference type="GO" id="GO:0000226">
    <property type="term" value="P:microtubule cytoskeleton organization"/>
    <property type="evidence" value="ECO:0007669"/>
    <property type="project" value="TreeGrafter"/>
</dbReference>
<sequence>MSWASALKEIVDENEVKELYKSEENIEKEYFKELMGHNNNKNNFKIPQFFFKKKKNTKLQNQLQKASYYSLHSEINDNLLNEDDLDELWIALCESSNNHEPQAFKKLSYFDFTAISAALPEKFKEYFSTKIFYQLMDESGYIYIRTFFNYVVKKVSFKQTRLDLSLYDTDNTGFLTEDQFEDYLTDLIKSLPEIFEMNETFEKFYVCIAARKFFFFLDPHHKGKINIRETLMSSVYQEFYNLKENKDDNYNWFSVNSAMTVYGQYLNLDVDGNGMISRSELSNFCSGVYSDIFLDRVFEQFPTYNNEMDFQAFLDFHLMVNNLDKPESIALVFRCLDLEGVGYLSKPVVIHHYKSLFEKMVRFGFDITEEENIVVELFDMAHPEDTEKIKVQDLIKCGMASSILGILIDARGLNNHDNRE</sequence>
<evidence type="ECO:0000256" key="3">
    <source>
        <dbReference type="ARBA" id="ARBA00022837"/>
    </source>
</evidence>
<dbReference type="AlphaFoldDB" id="A0A1Y2D2F7"/>
<dbReference type="SUPFAM" id="SSF47473">
    <property type="entry name" value="EF-hand"/>
    <property type="match status" value="2"/>
</dbReference>
<comment type="caution">
    <text evidence="5">The sequence shown here is derived from an EMBL/GenBank/DDBJ whole genome shotgun (WGS) entry which is preliminary data.</text>
</comment>
<dbReference type="GO" id="GO:0035303">
    <property type="term" value="P:regulation of dephosphorylation"/>
    <property type="evidence" value="ECO:0007669"/>
    <property type="project" value="InterPro"/>
</dbReference>
<dbReference type="InterPro" id="IPR018247">
    <property type="entry name" value="EF_Hand_1_Ca_BS"/>
</dbReference>
<reference evidence="5 6" key="1">
    <citation type="submission" date="2016-08" db="EMBL/GenBank/DDBJ databases">
        <title>A Parts List for Fungal Cellulosomes Revealed by Comparative Genomics.</title>
        <authorList>
            <consortium name="DOE Joint Genome Institute"/>
            <person name="Haitjema C.H."/>
            <person name="Gilmore S.P."/>
            <person name="Henske J.K."/>
            <person name="Solomon K.V."/>
            <person name="De Groot R."/>
            <person name="Kuo A."/>
            <person name="Mondo S.J."/>
            <person name="Salamov A.A."/>
            <person name="Labutti K."/>
            <person name="Zhao Z."/>
            <person name="Chiniquy J."/>
            <person name="Barry K."/>
            <person name="Brewer H.M."/>
            <person name="Purvine S.O."/>
            <person name="Wright A.T."/>
            <person name="Boxma B."/>
            <person name="Van Alen T."/>
            <person name="Hackstein J.H."/>
            <person name="Baker S.E."/>
            <person name="Grigoriev I.V."/>
            <person name="O'Malley M.A."/>
        </authorList>
    </citation>
    <scope>NUCLEOTIDE SEQUENCE [LARGE SCALE GENOMIC DNA]</scope>
    <source>
        <strain evidence="5 6">G1</strain>
    </source>
</reference>
<dbReference type="PROSITE" id="PS00018">
    <property type="entry name" value="EF_HAND_1"/>
    <property type="match status" value="1"/>
</dbReference>
<dbReference type="GO" id="GO:0005737">
    <property type="term" value="C:cytoplasm"/>
    <property type="evidence" value="ECO:0007669"/>
    <property type="project" value="UniProtKB-SubCell"/>
</dbReference>
<dbReference type="InterPro" id="IPR002048">
    <property type="entry name" value="EF_hand_dom"/>
</dbReference>
<proteinExistence type="predicted"/>
<dbReference type="GO" id="GO:0030865">
    <property type="term" value="P:cortical cytoskeleton organization"/>
    <property type="evidence" value="ECO:0007669"/>
    <property type="project" value="TreeGrafter"/>
</dbReference>
<keyword evidence="6" id="KW-1185">Reference proteome</keyword>
<keyword evidence="3" id="KW-0106">Calcium</keyword>
<evidence type="ECO:0000259" key="4">
    <source>
        <dbReference type="PROSITE" id="PS50222"/>
    </source>
</evidence>
<dbReference type="PANTHER" id="PTHR12085">
    <property type="entry name" value="SERINE/THREONINE-PROTEIN PHOSPHATASE 2A REGULATORY SUBUNIT B'' SUBUNIT GAMMA"/>
    <property type="match status" value="1"/>
</dbReference>
<name>A0A1Y2D2F7_9FUNG</name>
<evidence type="ECO:0000256" key="2">
    <source>
        <dbReference type="ARBA" id="ARBA00022490"/>
    </source>
</evidence>
<comment type="subcellular location">
    <subcellularLocation>
        <location evidence="1">Cytoplasm</location>
    </subcellularLocation>
</comment>
<protein>
    <submittedName>
        <fullName evidence="5">EF-hand</fullName>
    </submittedName>
</protein>
<dbReference type="GO" id="GO:0005819">
    <property type="term" value="C:spindle"/>
    <property type="evidence" value="ECO:0007669"/>
    <property type="project" value="TreeGrafter"/>
</dbReference>
<evidence type="ECO:0000313" key="6">
    <source>
        <dbReference type="Proteomes" id="UP000193920"/>
    </source>
</evidence>
<accession>A0A1Y2D2F7</accession>
<dbReference type="EMBL" id="MCOG01000091">
    <property type="protein sequence ID" value="ORY53306.1"/>
    <property type="molecule type" value="Genomic_DNA"/>
</dbReference>
<dbReference type="PROSITE" id="PS50222">
    <property type="entry name" value="EF_HAND_2"/>
    <property type="match status" value="1"/>
</dbReference>
<dbReference type="GO" id="GO:0005509">
    <property type="term" value="F:calcium ion binding"/>
    <property type="evidence" value="ECO:0007669"/>
    <property type="project" value="InterPro"/>
</dbReference>
<keyword evidence="2" id="KW-0963">Cytoplasm</keyword>
<dbReference type="Gene3D" id="1.10.238.10">
    <property type="entry name" value="EF-hand"/>
    <property type="match status" value="1"/>
</dbReference>
<dbReference type="InterPro" id="IPR011992">
    <property type="entry name" value="EF-hand-dom_pair"/>
</dbReference>
<evidence type="ECO:0000256" key="1">
    <source>
        <dbReference type="ARBA" id="ARBA00004496"/>
    </source>
</evidence>
<gene>
    <name evidence="5" type="ORF">LY90DRAFT_670327</name>
</gene>
<evidence type="ECO:0000313" key="5">
    <source>
        <dbReference type="EMBL" id="ORY53306.1"/>
    </source>
</evidence>
<feature type="domain" description="EF-hand" evidence="4">
    <location>
        <begin position="268"/>
        <end position="291"/>
    </location>
</feature>
<organism evidence="5 6">
    <name type="scientific">Neocallimastix californiae</name>
    <dbReference type="NCBI Taxonomy" id="1754190"/>
    <lineage>
        <taxon>Eukaryota</taxon>
        <taxon>Fungi</taxon>
        <taxon>Fungi incertae sedis</taxon>
        <taxon>Chytridiomycota</taxon>
        <taxon>Chytridiomycota incertae sedis</taxon>
        <taxon>Neocallimastigomycetes</taxon>
        <taxon>Neocallimastigales</taxon>
        <taxon>Neocallimastigaceae</taxon>
        <taxon>Neocallimastix</taxon>
    </lineage>
</organism>
<dbReference type="OrthoDB" id="10265007at2759"/>
<dbReference type="STRING" id="1754190.A0A1Y2D2F7"/>